<evidence type="ECO:0000256" key="1">
    <source>
        <dbReference type="ARBA" id="ARBA00012452"/>
    </source>
</evidence>
<dbReference type="RefSeq" id="XP_050699383.1">
    <property type="nucleotide sequence ID" value="XM_050843426.1"/>
</dbReference>
<dbReference type="OrthoDB" id="414243at2759"/>
<dbReference type="PROSITE" id="PS50405">
    <property type="entry name" value="GST_CTER"/>
    <property type="match status" value="1"/>
</dbReference>
<dbReference type="EMBL" id="ON838222">
    <property type="protein sequence ID" value="UVC41634.1"/>
    <property type="molecule type" value="mRNA"/>
</dbReference>
<dbReference type="InterPro" id="IPR010987">
    <property type="entry name" value="Glutathione-S-Trfase_C-like"/>
</dbReference>
<reference evidence="7" key="1">
    <citation type="submission" date="2022-06" db="EMBL/GenBank/DDBJ databases">
        <authorList>
            <person name="Ren Q."/>
            <person name="Jia R."/>
        </authorList>
    </citation>
    <scope>NUCLEOTIDE SEQUENCE</scope>
</reference>
<dbReference type="InterPro" id="IPR040079">
    <property type="entry name" value="Glutathione_S-Trfase"/>
</dbReference>
<evidence type="ECO:0000313" key="7">
    <source>
        <dbReference type="EMBL" id="UVC41634.1"/>
    </source>
</evidence>
<protein>
    <recommendedName>
        <fullName evidence="1">glutathione transferase</fullName>
        <ecNumber evidence="1">2.5.1.18</ecNumber>
    </recommendedName>
</protein>
<evidence type="ECO:0000256" key="2">
    <source>
        <dbReference type="ARBA" id="ARBA00022679"/>
    </source>
</evidence>
<dbReference type="GeneID" id="126986915"/>
<dbReference type="SUPFAM" id="SSF52833">
    <property type="entry name" value="Thioredoxin-like"/>
    <property type="match status" value="1"/>
</dbReference>
<dbReference type="PANTHER" id="PTHR11571">
    <property type="entry name" value="GLUTATHIONE S-TRANSFERASE"/>
    <property type="match status" value="1"/>
</dbReference>
<comment type="catalytic activity">
    <reaction evidence="4">
        <text>RX + glutathione = an S-substituted glutathione + a halide anion + H(+)</text>
        <dbReference type="Rhea" id="RHEA:16437"/>
        <dbReference type="ChEBI" id="CHEBI:15378"/>
        <dbReference type="ChEBI" id="CHEBI:16042"/>
        <dbReference type="ChEBI" id="CHEBI:17792"/>
        <dbReference type="ChEBI" id="CHEBI:57925"/>
        <dbReference type="ChEBI" id="CHEBI:90779"/>
        <dbReference type="EC" id="2.5.1.18"/>
    </reaction>
</comment>
<dbReference type="InterPro" id="IPR050213">
    <property type="entry name" value="GST_superfamily"/>
</dbReference>
<dbReference type="CDD" id="cd03039">
    <property type="entry name" value="GST_N_Sigma_like"/>
    <property type="match status" value="1"/>
</dbReference>
<comment type="similarity">
    <text evidence="3">Belongs to the GST superfamily. Sigma family.</text>
</comment>
<dbReference type="Gene3D" id="1.20.1050.10">
    <property type="match status" value="1"/>
</dbReference>
<dbReference type="GO" id="GO:0006749">
    <property type="term" value="P:glutathione metabolic process"/>
    <property type="evidence" value="ECO:0007669"/>
    <property type="project" value="TreeGrafter"/>
</dbReference>
<dbReference type="Pfam" id="PF02798">
    <property type="entry name" value="GST_N"/>
    <property type="match status" value="1"/>
</dbReference>
<dbReference type="GO" id="GO:0004364">
    <property type="term" value="F:glutathione transferase activity"/>
    <property type="evidence" value="ECO:0007669"/>
    <property type="project" value="UniProtKB-EC"/>
</dbReference>
<accession>A0A976SHN2</accession>
<dbReference type="SFLD" id="SFLDS00019">
    <property type="entry name" value="Glutathione_Transferase_(cytos"/>
    <property type="match status" value="1"/>
</dbReference>
<proteinExistence type="evidence at transcript level"/>
<dbReference type="InterPro" id="IPR004046">
    <property type="entry name" value="GST_C"/>
</dbReference>
<evidence type="ECO:0000256" key="3">
    <source>
        <dbReference type="ARBA" id="ARBA00038317"/>
    </source>
</evidence>
<dbReference type="InterPro" id="IPR004045">
    <property type="entry name" value="Glutathione_S-Trfase_N"/>
</dbReference>
<evidence type="ECO:0000256" key="4">
    <source>
        <dbReference type="ARBA" id="ARBA00047960"/>
    </source>
</evidence>
<dbReference type="InterPro" id="IPR036249">
    <property type="entry name" value="Thioredoxin-like_sf"/>
</dbReference>
<dbReference type="SFLD" id="SFLDG01205">
    <property type="entry name" value="AMPS.1"/>
    <property type="match status" value="1"/>
</dbReference>
<dbReference type="InterPro" id="IPR036282">
    <property type="entry name" value="Glutathione-S-Trfase_C_sf"/>
</dbReference>
<sequence length="211" mass="24877">MTYRLLYLSLRGRGEPIRWILKALELEYEEESIDLFSEWPSRKEDFEWQQTPVLEVDGERLGQTTVICRFLGEKHKLAVEDPWTATRQQEAVEYLHDVSGMAASAFYFRLMQDDTAKEFYMKKLRERLPVVVKNIEGRVTDEAGWILSPEMTWVDLFVACCLDQYEAMVEGLLDEAPKLQELLARVRCLYPIQTWIEERPPPHKFEDPEDL</sequence>
<organism evidence="7">
    <name type="scientific">Eriocheir sinensis</name>
    <name type="common">Chinese mitten crab</name>
    <dbReference type="NCBI Taxonomy" id="95602"/>
    <lineage>
        <taxon>Eukaryota</taxon>
        <taxon>Metazoa</taxon>
        <taxon>Ecdysozoa</taxon>
        <taxon>Arthropoda</taxon>
        <taxon>Crustacea</taxon>
        <taxon>Multicrustacea</taxon>
        <taxon>Malacostraca</taxon>
        <taxon>Eumalacostraca</taxon>
        <taxon>Eucarida</taxon>
        <taxon>Decapoda</taxon>
        <taxon>Pleocyemata</taxon>
        <taxon>Brachyura</taxon>
        <taxon>Eubrachyura</taxon>
        <taxon>Grapsoidea</taxon>
        <taxon>Varunidae</taxon>
        <taxon>Eriocheir</taxon>
    </lineage>
</organism>
<dbReference type="PANTHER" id="PTHR11571:SF224">
    <property type="entry name" value="HEMATOPOIETIC PROSTAGLANDIN D SYNTHASE"/>
    <property type="match status" value="1"/>
</dbReference>
<keyword evidence="2" id="KW-0808">Transferase</keyword>
<dbReference type="Pfam" id="PF14497">
    <property type="entry name" value="GST_C_3"/>
    <property type="match status" value="1"/>
</dbReference>
<feature type="domain" description="GST N-terminal" evidence="5">
    <location>
        <begin position="1"/>
        <end position="79"/>
    </location>
</feature>
<dbReference type="SFLD" id="SFLDG00363">
    <property type="entry name" value="AMPS_(cytGST):_Alpha-__Mu-__Pi"/>
    <property type="match status" value="1"/>
</dbReference>
<name>A0A976SHN2_ERISI</name>
<evidence type="ECO:0000259" key="6">
    <source>
        <dbReference type="PROSITE" id="PS50405"/>
    </source>
</evidence>
<dbReference type="KEGG" id="esn:126986915"/>
<dbReference type="EC" id="2.5.1.18" evidence="1"/>
<dbReference type="SUPFAM" id="SSF47616">
    <property type="entry name" value="GST C-terminal domain-like"/>
    <property type="match status" value="1"/>
</dbReference>
<dbReference type="Gene3D" id="3.40.30.10">
    <property type="entry name" value="Glutaredoxin"/>
    <property type="match status" value="1"/>
</dbReference>
<feature type="domain" description="GST C-terminal" evidence="6">
    <location>
        <begin position="81"/>
        <end position="205"/>
    </location>
</feature>
<evidence type="ECO:0000259" key="5">
    <source>
        <dbReference type="PROSITE" id="PS50404"/>
    </source>
</evidence>
<dbReference type="PROSITE" id="PS50404">
    <property type="entry name" value="GST_NTER"/>
    <property type="match status" value="1"/>
</dbReference>
<dbReference type="AlphaFoldDB" id="A0A976SHN2"/>